<dbReference type="Proteomes" id="UP000246099">
    <property type="component" value="Chromosome"/>
</dbReference>
<evidence type="ECO:0000313" key="2">
    <source>
        <dbReference type="Proteomes" id="UP000246099"/>
    </source>
</evidence>
<dbReference type="Pfam" id="PF13376">
    <property type="entry name" value="OmdA"/>
    <property type="match status" value="1"/>
</dbReference>
<proteinExistence type="predicted"/>
<sequence>MIKFTAILKKFDSQGEKTGWTYLEVPANLAAKLKPGTKKSFRVKGLLDAYPIHQTSLVPMGEGDYILAVNAAMRKGIGKRQGASVKVQLEEDKVAYQMDTDFMACLLEEPQAQAFFNTLPPSHQRYFSKWIDSAKTEETRAKRIALSINGLAKKMGYGEMIRAQKAAKDKF</sequence>
<organism evidence="1 2">
    <name type="scientific">Chitinophaga alhagiae</name>
    <dbReference type="NCBI Taxonomy" id="2203219"/>
    <lineage>
        <taxon>Bacteria</taxon>
        <taxon>Pseudomonadati</taxon>
        <taxon>Bacteroidota</taxon>
        <taxon>Chitinophagia</taxon>
        <taxon>Chitinophagales</taxon>
        <taxon>Chitinophagaceae</taxon>
        <taxon>Chitinophaga</taxon>
    </lineage>
</organism>
<accession>A0ABM6WAY2</accession>
<dbReference type="EMBL" id="CP029600">
    <property type="protein sequence ID" value="AWO01163.1"/>
    <property type="molecule type" value="Genomic_DNA"/>
</dbReference>
<dbReference type="InterPro" id="IPR015018">
    <property type="entry name" value="DUF1905"/>
</dbReference>
<evidence type="ECO:0000313" key="1">
    <source>
        <dbReference type="EMBL" id="AWO01163.1"/>
    </source>
</evidence>
<dbReference type="InterPro" id="IPR037079">
    <property type="entry name" value="AF2212/PG0164-like_sf"/>
</dbReference>
<dbReference type="SUPFAM" id="SSF141694">
    <property type="entry name" value="AF2212/PG0164-like"/>
    <property type="match status" value="1"/>
</dbReference>
<dbReference type="Pfam" id="PF08922">
    <property type="entry name" value="DUF1905"/>
    <property type="match status" value="1"/>
</dbReference>
<gene>
    <name evidence="1" type="ORF">DLD77_05390</name>
</gene>
<dbReference type="RefSeq" id="WP_119077378.1">
    <property type="nucleotide sequence ID" value="NZ_CP029600.1"/>
</dbReference>
<evidence type="ECO:0008006" key="3">
    <source>
        <dbReference type="Google" id="ProtNLM"/>
    </source>
</evidence>
<protein>
    <recommendedName>
        <fullName evidence="3">DUF1905 domain-containing protein</fullName>
    </recommendedName>
</protein>
<dbReference type="Gene3D" id="2.40.30.100">
    <property type="entry name" value="AF2212/PG0164-like"/>
    <property type="match status" value="1"/>
</dbReference>
<keyword evidence="2" id="KW-1185">Reference proteome</keyword>
<reference evidence="1 2" key="1">
    <citation type="submission" date="2018-05" db="EMBL/GenBank/DDBJ databases">
        <title>Chitinophaga sp. nov., isolated from rhizosphere soil of Alhagi.</title>
        <authorList>
            <person name="Liu Y."/>
        </authorList>
    </citation>
    <scope>NUCLEOTIDE SEQUENCE [LARGE SCALE GENOMIC DNA]</scope>
    <source>
        <strain evidence="1 2">T22</strain>
    </source>
</reference>
<name>A0ABM6WAY2_9BACT</name>